<protein>
    <recommendedName>
        <fullName evidence="3">T-complex protein 1 subunit theta</fullName>
    </recommendedName>
    <alternativeName>
        <fullName evidence="8">CCT-theta</fullName>
    </alternativeName>
</protein>
<accession>A0A553PC11</accession>
<dbReference type="Proteomes" id="UP000318571">
    <property type="component" value="Chromosome 2"/>
</dbReference>
<dbReference type="SUPFAM" id="SSF54849">
    <property type="entry name" value="GroEL-intermediate domain like"/>
    <property type="match status" value="1"/>
</dbReference>
<dbReference type="OrthoDB" id="1748577at2759"/>
<dbReference type="CDD" id="cd03341">
    <property type="entry name" value="TCP1_theta"/>
    <property type="match status" value="1"/>
</dbReference>
<keyword evidence="7 11" id="KW-0143">Chaperone</keyword>
<dbReference type="FunFam" id="3.50.7.10:FF:000008">
    <property type="entry name" value="T-complex protein 1 subunit theta"/>
    <property type="match status" value="1"/>
</dbReference>
<dbReference type="NCBIfam" id="TIGR02346">
    <property type="entry name" value="chap_CCT_theta"/>
    <property type="match status" value="1"/>
</dbReference>
<evidence type="ECO:0000256" key="9">
    <source>
        <dbReference type="ARBA" id="ARBA00058723"/>
    </source>
</evidence>
<dbReference type="SUPFAM" id="SSF48592">
    <property type="entry name" value="GroEL equatorial domain-like"/>
    <property type="match status" value="1"/>
</dbReference>
<evidence type="ECO:0000256" key="11">
    <source>
        <dbReference type="RuleBase" id="RU004187"/>
    </source>
</evidence>
<comment type="subcellular location">
    <subcellularLocation>
        <location evidence="1">Cytoplasm</location>
    </subcellularLocation>
</comment>
<dbReference type="GO" id="GO:0005524">
    <property type="term" value="F:ATP binding"/>
    <property type="evidence" value="ECO:0007669"/>
    <property type="project" value="UniProtKB-KW"/>
</dbReference>
<keyword evidence="13" id="KW-1185">Reference proteome</keyword>
<evidence type="ECO:0000256" key="5">
    <source>
        <dbReference type="ARBA" id="ARBA00022741"/>
    </source>
</evidence>
<dbReference type="InterPro" id="IPR017998">
    <property type="entry name" value="Chaperone_TCP-1"/>
</dbReference>
<dbReference type="Gene3D" id="3.50.7.10">
    <property type="entry name" value="GroEL"/>
    <property type="match status" value="1"/>
</dbReference>
<comment type="similarity">
    <text evidence="2 11">Belongs to the TCP-1 chaperonin family.</text>
</comment>
<dbReference type="InterPro" id="IPR002194">
    <property type="entry name" value="Chaperonin_TCP-1_CS"/>
</dbReference>
<gene>
    <name evidence="12" type="ORF">TCAL_01319</name>
</gene>
<name>A0A553PC11_TIGCA</name>
<evidence type="ECO:0000313" key="13">
    <source>
        <dbReference type="Proteomes" id="UP000318571"/>
    </source>
</evidence>
<dbReference type="InterPro" id="IPR027409">
    <property type="entry name" value="GroEL-like_apical_dom_sf"/>
</dbReference>
<dbReference type="PANTHER" id="PTHR11353">
    <property type="entry name" value="CHAPERONIN"/>
    <property type="match status" value="1"/>
</dbReference>
<proteinExistence type="inferred from homology"/>
<organism evidence="12 13">
    <name type="scientific">Tigriopus californicus</name>
    <name type="common">Marine copepod</name>
    <dbReference type="NCBI Taxonomy" id="6832"/>
    <lineage>
        <taxon>Eukaryota</taxon>
        <taxon>Metazoa</taxon>
        <taxon>Ecdysozoa</taxon>
        <taxon>Arthropoda</taxon>
        <taxon>Crustacea</taxon>
        <taxon>Multicrustacea</taxon>
        <taxon>Hexanauplia</taxon>
        <taxon>Copepoda</taxon>
        <taxon>Harpacticoida</taxon>
        <taxon>Harpacticidae</taxon>
        <taxon>Tigriopus</taxon>
    </lineage>
</organism>
<dbReference type="PROSITE" id="PS00751">
    <property type="entry name" value="TCP1_2"/>
    <property type="match status" value="1"/>
</dbReference>
<dbReference type="SUPFAM" id="SSF52029">
    <property type="entry name" value="GroEL apical domain-like"/>
    <property type="match status" value="1"/>
</dbReference>
<dbReference type="AlphaFoldDB" id="A0A553PC11"/>
<dbReference type="OMA" id="WGLKYAV"/>
<dbReference type="InterPro" id="IPR027413">
    <property type="entry name" value="GROEL-like_equatorial_sf"/>
</dbReference>
<sequence length="548" mass="59180">MALHVPRAPGFASMLKDGSKFFSGVEEAVVRNISACKEFSGTVASAYGPNGMNKMVINHLEKLFVTNDAATIIRELEVEHPAVKMMILGSQMMEQEVGDGTNFVIILAGALLSEAEELIRMGLKPTEIAEGYELALEKALADLEGLSCGEVKDPRDAKQVAKAVRSAVMSKQYGHEDFLSDLITKACISILPENTSFNVDNVRVCKILGSGLLQSDVVQGMVFKKTVQSNVIKQDKCKIAVYTCPVDQMQTETKGTVLIKTAKELTEFSRGEEELLENQIKAIADSGATVVVSGGKIGDMALHYMNKYNLMGVRLSSKWDIRRLCKSVGATPLPKVTPPTAEELGYADRVYVDELGDTSMVVFRLESAESPLATVVIRGSTDNYMDDIERAIDDGVNTFKGICRDGRLVPGGGATEMELARSVGKFGETLPGLEQYAVKNFATALTAIPRQLAENSGSKGRIAITSLATAHEQGQKNLGVNIDSDSSNVTMDAVENEILDLLMLKHWGLKYAVNAACTILRVDQIIMAKRAGGPKAKPSGPMDADDDE</sequence>
<evidence type="ECO:0000256" key="8">
    <source>
        <dbReference type="ARBA" id="ARBA00029602"/>
    </source>
</evidence>
<evidence type="ECO:0000256" key="7">
    <source>
        <dbReference type="ARBA" id="ARBA00023186"/>
    </source>
</evidence>
<keyword evidence="6 11" id="KW-0067">ATP-binding</keyword>
<evidence type="ECO:0000313" key="12">
    <source>
        <dbReference type="EMBL" id="TRY75222.1"/>
    </source>
</evidence>
<keyword evidence="4" id="KW-0963">Cytoplasm</keyword>
<dbReference type="GO" id="GO:0051082">
    <property type="term" value="F:unfolded protein binding"/>
    <property type="evidence" value="ECO:0007669"/>
    <property type="project" value="InterPro"/>
</dbReference>
<keyword evidence="5 11" id="KW-0547">Nucleotide-binding</keyword>
<dbReference type="Gene3D" id="1.10.560.10">
    <property type="entry name" value="GroEL-like equatorial domain"/>
    <property type="match status" value="1"/>
</dbReference>
<dbReference type="GO" id="GO:0016887">
    <property type="term" value="F:ATP hydrolysis activity"/>
    <property type="evidence" value="ECO:0007669"/>
    <property type="project" value="InterPro"/>
</dbReference>
<dbReference type="InterPro" id="IPR002423">
    <property type="entry name" value="Cpn60/GroEL/TCP-1"/>
</dbReference>
<dbReference type="InterPro" id="IPR012721">
    <property type="entry name" value="Chap_CCT_theta"/>
</dbReference>
<dbReference type="Pfam" id="PF00118">
    <property type="entry name" value="Cpn60_TCP1"/>
    <property type="match status" value="1"/>
</dbReference>
<evidence type="ECO:0000256" key="4">
    <source>
        <dbReference type="ARBA" id="ARBA00022490"/>
    </source>
</evidence>
<dbReference type="GO" id="GO:0140662">
    <property type="term" value="F:ATP-dependent protein folding chaperone"/>
    <property type="evidence" value="ECO:0007669"/>
    <property type="project" value="InterPro"/>
</dbReference>
<dbReference type="STRING" id="6832.A0A553PC11"/>
<comment type="caution">
    <text evidence="12">The sequence shown here is derived from an EMBL/GenBank/DDBJ whole genome shotgun (WGS) entry which is preliminary data.</text>
</comment>
<comment type="subunit">
    <text evidence="10">Heterooligomeric complex.</text>
</comment>
<evidence type="ECO:0000256" key="6">
    <source>
        <dbReference type="ARBA" id="ARBA00022840"/>
    </source>
</evidence>
<dbReference type="GO" id="GO:0005737">
    <property type="term" value="C:cytoplasm"/>
    <property type="evidence" value="ECO:0007669"/>
    <property type="project" value="UniProtKB-SubCell"/>
</dbReference>
<dbReference type="InterPro" id="IPR027410">
    <property type="entry name" value="TCP-1-like_intermed_sf"/>
</dbReference>
<evidence type="ECO:0000256" key="2">
    <source>
        <dbReference type="ARBA" id="ARBA00008020"/>
    </source>
</evidence>
<evidence type="ECO:0000256" key="1">
    <source>
        <dbReference type="ARBA" id="ARBA00004496"/>
    </source>
</evidence>
<comment type="function">
    <text evidence="9">Molecular chaperone; assists the folding of proteins upon ATP hydrolysis. Known to play a role, in vitro, in the folding of actin and tubulin. Required for correct subcellular localization of pgl-1.</text>
</comment>
<dbReference type="Gene3D" id="3.30.260.10">
    <property type="entry name" value="TCP-1-like chaperonin intermediate domain"/>
    <property type="match status" value="1"/>
</dbReference>
<evidence type="ECO:0000256" key="3">
    <source>
        <dbReference type="ARBA" id="ARBA00016981"/>
    </source>
</evidence>
<dbReference type="PRINTS" id="PR00304">
    <property type="entry name" value="TCOMPLEXTCP1"/>
</dbReference>
<evidence type="ECO:0000256" key="10">
    <source>
        <dbReference type="ARBA" id="ARBA00064252"/>
    </source>
</evidence>
<dbReference type="EMBL" id="VCGU01000005">
    <property type="protein sequence ID" value="TRY75222.1"/>
    <property type="molecule type" value="Genomic_DNA"/>
</dbReference>
<reference evidence="12 13" key="1">
    <citation type="journal article" date="2018" name="Nat. Ecol. Evol.">
        <title>Genomic signatures of mitonuclear coevolution across populations of Tigriopus californicus.</title>
        <authorList>
            <person name="Barreto F.S."/>
            <person name="Watson E.T."/>
            <person name="Lima T.G."/>
            <person name="Willett C.S."/>
            <person name="Edmands S."/>
            <person name="Li W."/>
            <person name="Burton R.S."/>
        </authorList>
    </citation>
    <scope>NUCLEOTIDE SEQUENCE [LARGE SCALE GENOMIC DNA]</scope>
    <source>
        <strain evidence="12 13">San Diego</strain>
    </source>
</reference>